<evidence type="ECO:0000256" key="1">
    <source>
        <dbReference type="SAM" id="MobiDB-lite"/>
    </source>
</evidence>
<feature type="region of interest" description="Disordered" evidence="1">
    <location>
        <begin position="167"/>
        <end position="186"/>
    </location>
</feature>
<reference evidence="2" key="1">
    <citation type="submission" date="2020-11" db="EMBL/GenBank/DDBJ databases">
        <authorList>
            <person name="Tran Van P."/>
        </authorList>
    </citation>
    <scope>NUCLEOTIDE SEQUENCE</scope>
</reference>
<dbReference type="AlphaFoldDB" id="A0A7R9HZH0"/>
<proteinExistence type="predicted"/>
<protein>
    <submittedName>
        <fullName evidence="2">Uncharacterized protein</fullName>
    </submittedName>
</protein>
<dbReference type="EMBL" id="OD564773">
    <property type="protein sequence ID" value="CAD7439739.1"/>
    <property type="molecule type" value="Genomic_DNA"/>
</dbReference>
<feature type="compositionally biased region" description="Polar residues" evidence="1">
    <location>
        <begin position="176"/>
        <end position="186"/>
    </location>
</feature>
<organism evidence="2">
    <name type="scientific">Timema bartmani</name>
    <dbReference type="NCBI Taxonomy" id="61472"/>
    <lineage>
        <taxon>Eukaryota</taxon>
        <taxon>Metazoa</taxon>
        <taxon>Ecdysozoa</taxon>
        <taxon>Arthropoda</taxon>
        <taxon>Hexapoda</taxon>
        <taxon>Insecta</taxon>
        <taxon>Pterygota</taxon>
        <taxon>Neoptera</taxon>
        <taxon>Polyneoptera</taxon>
        <taxon>Phasmatodea</taxon>
        <taxon>Timematodea</taxon>
        <taxon>Timematoidea</taxon>
        <taxon>Timematidae</taxon>
        <taxon>Timema</taxon>
    </lineage>
</organism>
<evidence type="ECO:0000313" key="2">
    <source>
        <dbReference type="EMBL" id="CAD7439739.1"/>
    </source>
</evidence>
<name>A0A7R9HZH0_9NEOP</name>
<sequence length="186" mass="20819">MINTMCYYPFRYGLLEGYTNGNGLLSTEDMTANQDVVNGTDSSSYVYDDFWRLCKETSKRYACVMGIFKQFFTKYLIECNGFSDKPIYIGILGEDGQISILLENGTKEDISSLQSDLEKADERLLLHLTGTVGRWYSSGTMSVLPPVSVPFNYKRWSGGVGHSISMPKSNLRDRGNVQSIESVAPP</sequence>
<accession>A0A7R9HZH0</accession>
<gene>
    <name evidence="2" type="ORF">TBIB3V08_LOCUS2287</name>
</gene>